<feature type="compositionally biased region" description="Low complexity" evidence="1">
    <location>
        <begin position="114"/>
        <end position="130"/>
    </location>
</feature>
<feature type="domain" description="DUF7927" evidence="6">
    <location>
        <begin position="1972"/>
        <end position="2091"/>
    </location>
</feature>
<dbReference type="PANTHER" id="PTHR34819">
    <property type="entry name" value="LARGE CYSTEINE-RICH PERIPLASMIC PROTEIN OMCB"/>
    <property type="match status" value="1"/>
</dbReference>
<dbReference type="Pfam" id="PF20009">
    <property type="entry name" value="GEVED"/>
    <property type="match status" value="1"/>
</dbReference>
<gene>
    <name evidence="7" type="ORF">F0L68_25245</name>
</gene>
<evidence type="ECO:0000256" key="3">
    <source>
        <dbReference type="SAM" id="SignalP"/>
    </source>
</evidence>
<dbReference type="Pfam" id="PF01345">
    <property type="entry name" value="DUF11"/>
    <property type="match status" value="1"/>
</dbReference>
<dbReference type="Gene3D" id="2.60.40.740">
    <property type="match status" value="1"/>
</dbReference>
<feature type="domain" description="DUF7927" evidence="6">
    <location>
        <begin position="726"/>
        <end position="851"/>
    </location>
</feature>
<dbReference type="InterPro" id="IPR013783">
    <property type="entry name" value="Ig-like_fold"/>
</dbReference>
<evidence type="ECO:0000259" key="6">
    <source>
        <dbReference type="Pfam" id="PF25549"/>
    </source>
</evidence>
<feature type="domain" description="DUF7927" evidence="6">
    <location>
        <begin position="3506"/>
        <end position="3627"/>
    </location>
</feature>
<feature type="signal peptide" evidence="3">
    <location>
        <begin position="1"/>
        <end position="28"/>
    </location>
</feature>
<evidence type="ECO:0000313" key="8">
    <source>
        <dbReference type="Proteomes" id="UP000323454"/>
    </source>
</evidence>
<feature type="region of interest" description="Disordered" evidence="1">
    <location>
        <begin position="361"/>
        <end position="395"/>
    </location>
</feature>
<feature type="domain" description="DUF7927" evidence="6">
    <location>
        <begin position="1451"/>
        <end position="1571"/>
    </location>
</feature>
<dbReference type="InterPro" id="IPR047589">
    <property type="entry name" value="DUF11_rpt"/>
</dbReference>
<feature type="compositionally biased region" description="Polar residues" evidence="1">
    <location>
        <begin position="1688"/>
        <end position="1706"/>
    </location>
</feature>
<protein>
    <submittedName>
        <fullName evidence="7">DUF11 domain-containing protein</fullName>
    </submittedName>
</protein>
<dbReference type="InterPro" id="IPR057687">
    <property type="entry name" value="DUF7927"/>
</dbReference>
<name>A0A5B2X220_9PSEU</name>
<evidence type="ECO:0000313" key="7">
    <source>
        <dbReference type="EMBL" id="KAA2257266.1"/>
    </source>
</evidence>
<feature type="domain" description="DUF7927" evidence="6">
    <location>
        <begin position="2355"/>
        <end position="2474"/>
    </location>
</feature>
<dbReference type="NCBIfam" id="TIGR04226">
    <property type="entry name" value="RrgB_K2N_iso_D2"/>
    <property type="match status" value="1"/>
</dbReference>
<feature type="region of interest" description="Disordered" evidence="1">
    <location>
        <begin position="1089"/>
        <end position="1112"/>
    </location>
</feature>
<accession>A0A5B2X220</accession>
<feature type="transmembrane region" description="Helical" evidence="2">
    <location>
        <begin position="4299"/>
        <end position="4321"/>
    </location>
</feature>
<dbReference type="Proteomes" id="UP000323454">
    <property type="component" value="Unassembled WGS sequence"/>
</dbReference>
<keyword evidence="8" id="KW-1185">Reference proteome</keyword>
<keyword evidence="2" id="KW-0472">Membrane</keyword>
<feature type="domain" description="DUF7927" evidence="6">
    <location>
        <begin position="1841"/>
        <end position="1962"/>
    </location>
</feature>
<organism evidence="7 8">
    <name type="scientific">Solihabitans fulvus</name>
    <dbReference type="NCBI Taxonomy" id="1892852"/>
    <lineage>
        <taxon>Bacteria</taxon>
        <taxon>Bacillati</taxon>
        <taxon>Actinomycetota</taxon>
        <taxon>Actinomycetes</taxon>
        <taxon>Pseudonocardiales</taxon>
        <taxon>Pseudonocardiaceae</taxon>
        <taxon>Solihabitans</taxon>
    </lineage>
</organism>
<feature type="domain" description="DUF7927" evidence="6">
    <location>
        <begin position="3382"/>
        <end position="3499"/>
    </location>
</feature>
<feature type="domain" description="DUF7927" evidence="6">
    <location>
        <begin position="2740"/>
        <end position="2858"/>
    </location>
</feature>
<dbReference type="NCBIfam" id="TIGR01451">
    <property type="entry name" value="B_ant_repeat"/>
    <property type="match status" value="25"/>
</dbReference>
<feature type="domain" description="DUF7927" evidence="6">
    <location>
        <begin position="1194"/>
        <end position="1316"/>
    </location>
</feature>
<feature type="domain" description="DUF7927" evidence="6">
    <location>
        <begin position="4164"/>
        <end position="4280"/>
    </location>
</feature>
<feature type="domain" description="DUF7927" evidence="6">
    <location>
        <begin position="2996"/>
        <end position="3115"/>
    </location>
</feature>
<keyword evidence="3" id="KW-0732">Signal</keyword>
<reference evidence="7 8" key="1">
    <citation type="submission" date="2019-09" db="EMBL/GenBank/DDBJ databases">
        <title>Goodfellowia gen. nov., a new genus of the Pseudonocardineae related to Actinoalloteichus, containing Goodfellowia coeruleoviolacea gen. nov., comb. nov. gen. nov., comb. nov.</title>
        <authorList>
            <person name="Labeda D."/>
        </authorList>
    </citation>
    <scope>NUCLEOTIDE SEQUENCE [LARGE SCALE GENOMIC DNA]</scope>
    <source>
        <strain evidence="7 8">AN110305</strain>
    </source>
</reference>
<feature type="region of interest" description="Disordered" evidence="1">
    <location>
        <begin position="1688"/>
        <end position="1707"/>
    </location>
</feature>
<feature type="domain" description="DUF7927" evidence="6">
    <location>
        <begin position="2608"/>
        <end position="2730"/>
    </location>
</feature>
<feature type="domain" description="DUF7927" evidence="6">
    <location>
        <begin position="2100"/>
        <end position="2219"/>
    </location>
</feature>
<feature type="domain" description="DUF7927" evidence="6">
    <location>
        <begin position="3250"/>
        <end position="3371"/>
    </location>
</feature>
<sequence>MRSACGIRLAAALAVVAVVAGAPGPASAGPRATETSRSVQTLPSGLSVDFEAQGVGGSLRAEGGATMPAGAYGGQDVSGSSARGIVVAQDLPADGEFRPSGTVTVSFSRPVRNPRLNLGNLGGSSPNGPRQSRLRVTAGPPAAPAMRAVAGFPGSRWAVEPSGVTPTDPSPGRADCGDGLGCGTVELTGTVSSVTLAVDTRRTSVGGDADAPPDNPIALSASVDEVAGTAPATFGAASHVVSDVFLGAGPTRDAGPEFPAAAGRGERYTVRVPVTAGSSAATVAGWIDFNGNGSFDGAELATAEVAPGADHATLAWTVPDEVRDGLAWARFRIGYDAGQVRSPSGRADSGEVEDYQVPIQATAPQSPPPAADASTAPKPDAPRSDAATSRADPTGCGFGTGGPFATTICWLDMSSFNPASAQSASGQSMSVQITPDITVSFTIKHTAGSAGRRPVSASAFPTWSGTPIGKDAYKNTPGKPALHTDNGSPAGSNGTITLDNIAVTDAKGNAQKGFGFVMADAESTNTGEQLTLSSDKNISLLDNVTPAGYTAGCGGGLTGIGTTSVNCTGNSNGSVGDIVTMATEPTRVAGSFVTGGRQAVAFGVVLSRLTLSKSVQKQVNPTDSFSLKITGPNANTVATASTGGATSASTGQQFVLGGNPAVEYTLEESADSGTLLSDYQQNWSCTRGGQPDTTLSGAGGTSRKAALGIGTDIACTVTNTGNDPNLVLSKASDPPTGSTVLPGQKITYTVTASNSGKASLRSAQLQDDLSDVFDDAAYNRDVAATLGTATVTGSTLAWSNQLDPGQSATVTYSVTVNDPSSGNRKVANVVTSNSRGSNCTAGSSDDRCSTTSFVPRKGGACPSKVSLTNGSFEQPVNSQNVQFYDDATKPGGVPGWITTASDHKVEFWKSGANGVPSADGNQFAELNANEVGTLFQDLATTPGQALSWRIFHRGRQGNDTMQVQIGAPNGTLVAQTPTGASSTNITDGNSKWGEWRGTYTVPAGQTTTRFAFASISAAGGDKTQGNFLDGVLFGTAGCLIVDKSVVNDQGNNPARIGDTLTYTITGRNDGTDQAFASVIQDRIPAGTDYVPGSITRKPPSGTATAVPDSEGFSASSGIKVAIGTSSTPTGGGTVDGGTTWTVTFKVKVRDDIAPGSEIRNSALGVYRETPTGPPNSTDTKVTVVKVGTPRAEIAKSVDRQSAAPGDAVKYTVTVKNTGDVKLTGKQVATFSDDLSKVLDDADFVAGSITASTGTASFGSPKVTWSGDLDVGATATITYSVKVKNPVPGDFKLDNVVTSTTPGTNCAAGSTDAKCATSTPIAGLTIAKKADRASANPGDKVTYTVTVTNTGQTTQTGATLTDDLSKVVDQATYNNDDKATLGTTSYSAPRLTWTGNLKVGESATVTYSVTVRNPATGAHKLVNAITSTTPGNNCVAGSTDPGCSTTTPVSGIEISKTVDKTSANPGDKVTYTVVVKNTGQTALSGATFTDDLTGVVDDTRFNGDQSASAGSATYAAPKLTWTGDLAIGAQATVTYSVTVNKPDTGDHRLGNVVTSTTPGGNCPSGSTDAKCATSTPISGLRIVKTGNKTQVVPGDTVTYTITVSNTGQTVQTGATFTDDLTGVLDDATYNNNAAVSPTGAGAVGYAAPKLTWTGTLAVGASATVTYTVTVKNPDPGDKKLNNVVTSTTQGNNCPAGSTDPSCSTTTPGKELTVRKTSDKQAANPGDTVKYTVTVTNTGQVPLSGAQAATFTDDLTGVVDDATFNGDQSATIGTATYAAPTLTWTGDLAVGESATVTYSVTVHNPITGDHQLHNVVSTSVPGNCPPGATDPTCSTTTSLPGMTIEKKADRSSANPGDTVTYTVTVRNTGKTVLTAATFTDDLTGVVDDATFSGTATADIGATTYAAPKLTWTGDLAVGATATISYSVTVHNPAAGDHKLANAITSGTPGNNCPTGSTDPKCATTTPVSGIAISKAANKTDAKPGDTVSYTVTVRNTGQTPLTNATFTDDLTKVLDDATFNSDESATIGTATYAAPKLTWTGNLPIGASSTVTYSVTVKDPVTGDFTLTNAVTSTTPGSNCPAGSTDPKCGTTTPIAGLEIHKVADKANAKPGDKVTYTVTVRNTGQTVQTGATFTDDLSRVVDDAAFNGDQSTTVGAATYAAPKLTWVGDLPIGASSTVTYSVTVKDPVTGDFTLTNAVTSDTPGGNCPPGSTDPKCRTTTPIAGLSIEKKASPATAKPGDKVTYTVTVRNTGQTVQTGATFTDDLSQVVDDATFNGDQSATVGAATYAAPKLTWVGDLSIGAAVTVTYSVTVHNPVTGDFTLTNAVTSDTPGGNCPAGSKDPKCGTTTPIAGLDISKVADKANAKPGDKVTYTVTVKNTGQTVQTGATFTDDLSKVVDDAAFNNDESATIGTATYVAPKLTWLGDLPIGATATVTYSVTVNKPVAGDFTLTNAVTSDTPGGNCPTGSKDPRCGTTTPIAGVEIIKKADKANAKPGDKVTYTVTVKNTGQTVQTGATFSDDLSQVVDDAAFSNDQSATVGAATYAAPKLTWLGDLPIGVTATVIYSVTVNNPVKGDFTLTNAVTSDTPGGNCPPGSTDPKCSTTTPIAGLEITKTADKKDAKPGDKVTYTVTVRNTGKTVQTGATFTDDLSRVVDDAAFNSDQSATVGAATYAAPKLTWVGDLLIGATATVTYSVTVNSPVTGDFTLTNAVTSDTAGGNCPAGSKDPKCGTTTPIAGLEIIKKADKANAKPGDKITYTVTVRNTGQTVQTKATFTDDLSRVVDDAAFNGDQSATVGAATYAAPKLTWVGDLAVGASSAVTYSVTVNNPVKGDFKLTNAVTSDTPGGNCPAGSKDPKCGTTTPIAGLEITKTADKTNAKPGDKVTYTVTVRNTGQTVQTGATFVDDLSKVIDDAAFNGDQSATIGTATYAAPKLTWVGDLPIGSTSTVTYSVTVNNPVTGDFTLANAVTSDTPGGNCPVGSTDPKCGTTTPIAGLEIHKVADKANAKPGDKVTYTVTVKNTGQTVQAGATFTDDLSQVVDDAAFNSDQSATIGTPTYAAPKLTWVGDLPIDATSTVTYSVTVNNPVKGDFKLTNVVTSDTPGGNCPPGSTDPKCGTTTPIAGLEISKVADKKDAKPGDKVTYTVTVKNTGQTVQAGASFTDDLSQVVDDATFNNDQSATIGTSTYAAPKLTWVGDLPIGATVTVTYSVTVNNPVKGDFKLTNAVTSTTPGGNCPAGSTDPKCGTTTPIAGLEITKVADKKDAKPGDKVTYTVTVKNTGQAIQTGATFTDDLTKVIDDATFDNDQSATIGTPTYTAPKLTWLGDLPIGATATVTYSVTVNNPIKGDFTLLNAVTSDTPGGNCPPGSTDPKCGTTTPIAGLEIIKVADKTNAKPGDKVTYTVTVKNTGQTVQTGATFTDDLTKVIDDATFNNDQSATIGTPTYTAPKLTWIGDLPIGSTATVTYSVTVNKPVKGDFTLTNAVTSTTPGGNCPPGSTDPKCGTTTPIAGLEITKVADKKDAKPGDKVTYTVTVKNTGQTVQTKATFTDDLSQVVDDATFDNDQKATIGTPTYSAPTLTWVGDLPIGATSTVTYSVTVNNPVKGDFKLTNAITSETSGGNCPTGSTDPKCGTTTPIAGLEITKVADRKNAKPGDKVTYMVTVKNTGQTVQTKATFTDDLTKVLDDAAFNSDQSATIGAAAYTAPRLTWVGDLPIGATSTVTYSVTVNDPVKGDFTLTNAVTSDTPGGNCPPGSTDPKCGTTTRIAGLEISKVATRDGAKPTDPVKPGEVVKYTVTVRNTGQTPQNGASFTDDLSGVLDDATYNNDAAVSPGGAGTTGYTKPKLTWTGDLPVGATSTITYSIRVNNPITGDHKLTNAVTSDTPGGNCPPGSTDPKCRTVTPLPGLTIVKKADTTQAKPGDTVTYTVTVTNSGQTGLTGATFTDDMTQVVDDAKYNADAKATTGATTYTAPKLTWTGDLAIGATATVTYTVTVNDPPTGDKKLGNVVTSSTPGSNCPLPMPARLDVGGLDPNCSATVLVPRLDITKKADRANAKPGDTVTYTVTATNSGQTELKGATLTDDLTGVLPNATYNADAKATLGSTNYTAPTLTWTGDLPVGTSATITYTVTVHAVPTGDFQLRNAVGSATPGASCPPGSRDPKCGTTTPIAGMAVAKTADSTQAGAGDMLTYRVTVRNTGQVPLTGATFTDDLTGVLDDATYRDDATAIIGTTSYAKPELTWTGDLPVGATATVTYSVKVNDPVGGDQNLRNAVFSDTPGTNCARGSTDPACRTTTPLRPTPPVVAFTGAVIYPALLGGLALLAAGVLFVLIARRRGQRD</sequence>
<feature type="domain" description="DUF7927" evidence="6">
    <location>
        <begin position="2864"/>
        <end position="2986"/>
    </location>
</feature>
<evidence type="ECO:0000256" key="2">
    <source>
        <dbReference type="SAM" id="Phobius"/>
    </source>
</evidence>
<feature type="domain" description="DUF7927" evidence="6">
    <location>
        <begin position="2486"/>
        <end position="2603"/>
    </location>
</feature>
<feature type="domain" description="DUF7927" evidence="6">
    <location>
        <begin position="3775"/>
        <end position="3888"/>
    </location>
</feature>
<dbReference type="InterPro" id="IPR051172">
    <property type="entry name" value="Chlamydia_OmcB"/>
</dbReference>
<keyword evidence="2" id="KW-0812">Transmembrane</keyword>
<dbReference type="InterPro" id="IPR001434">
    <property type="entry name" value="OmcB-like_DUF11"/>
</dbReference>
<dbReference type="EMBL" id="VUOB01000046">
    <property type="protein sequence ID" value="KAA2257266.1"/>
    <property type="molecule type" value="Genomic_DNA"/>
</dbReference>
<feature type="chain" id="PRO_5022705878" evidence="3">
    <location>
        <begin position="29"/>
        <end position="4328"/>
    </location>
</feature>
<feature type="domain" description="DUF11" evidence="4">
    <location>
        <begin position="1044"/>
        <end position="1162"/>
    </location>
</feature>
<dbReference type="Pfam" id="PF25549">
    <property type="entry name" value="DUF7927"/>
    <property type="match status" value="25"/>
</dbReference>
<dbReference type="GO" id="GO:0005975">
    <property type="term" value="P:carbohydrate metabolic process"/>
    <property type="evidence" value="ECO:0007669"/>
    <property type="project" value="UniProtKB-ARBA"/>
</dbReference>
<evidence type="ECO:0000256" key="1">
    <source>
        <dbReference type="SAM" id="MobiDB-lite"/>
    </source>
</evidence>
<dbReference type="PANTHER" id="PTHR34819:SF3">
    <property type="entry name" value="CELL SURFACE PROTEIN"/>
    <property type="match status" value="1"/>
</dbReference>
<dbReference type="InterPro" id="IPR045474">
    <property type="entry name" value="GEVED"/>
</dbReference>
<dbReference type="OrthoDB" id="3225333at2"/>
<feature type="domain" description="DUF7927" evidence="6">
    <location>
        <begin position="3636"/>
        <end position="3753"/>
    </location>
</feature>
<feature type="domain" description="DUF7927" evidence="6">
    <location>
        <begin position="3898"/>
        <end position="4007"/>
    </location>
</feature>
<feature type="region of interest" description="Disordered" evidence="1">
    <location>
        <begin position="472"/>
        <end position="491"/>
    </location>
</feature>
<feature type="domain" description="DUF7927" evidence="6">
    <location>
        <begin position="3123"/>
        <end position="3242"/>
    </location>
</feature>
<feature type="region of interest" description="Disordered" evidence="1">
    <location>
        <begin position="114"/>
        <end position="133"/>
    </location>
</feature>
<dbReference type="RefSeq" id="WP_149852284.1">
    <property type="nucleotide sequence ID" value="NZ_VUOB01000046.1"/>
</dbReference>
<feature type="compositionally biased region" description="Polar residues" evidence="1">
    <location>
        <begin position="33"/>
        <end position="44"/>
    </location>
</feature>
<dbReference type="InterPro" id="IPR026466">
    <property type="entry name" value="Fim_isopep_form_D2_dom"/>
</dbReference>
<evidence type="ECO:0000259" key="5">
    <source>
        <dbReference type="Pfam" id="PF20009"/>
    </source>
</evidence>
<reference evidence="7 8" key="2">
    <citation type="submission" date="2019-09" db="EMBL/GenBank/DDBJ databases">
        <authorList>
            <person name="Jin C."/>
        </authorList>
    </citation>
    <scope>NUCLEOTIDE SEQUENCE [LARGE SCALE GENOMIC DNA]</scope>
    <source>
        <strain evidence="7 8">AN110305</strain>
    </source>
</reference>
<feature type="domain" description="DUF7927" evidence="6">
    <location>
        <begin position="4034"/>
        <end position="4156"/>
    </location>
</feature>
<feature type="region of interest" description="Disordered" evidence="1">
    <location>
        <begin position="24"/>
        <end position="44"/>
    </location>
</feature>
<feature type="domain" description="DUF7927" evidence="6">
    <location>
        <begin position="1326"/>
        <end position="1444"/>
    </location>
</feature>
<feature type="domain" description="DUF7927" evidence="6">
    <location>
        <begin position="1586"/>
        <end position="1703"/>
    </location>
</feature>
<evidence type="ECO:0000259" key="4">
    <source>
        <dbReference type="Pfam" id="PF01345"/>
    </source>
</evidence>
<comment type="caution">
    <text evidence="7">The sequence shown here is derived from an EMBL/GenBank/DDBJ whole genome shotgun (WGS) entry which is preliminary data.</text>
</comment>
<keyword evidence="2" id="KW-1133">Transmembrane helix</keyword>
<feature type="domain" description="GEVED" evidence="5">
    <location>
        <begin position="283"/>
        <end position="357"/>
    </location>
</feature>
<feature type="domain" description="DUF7927" evidence="6">
    <location>
        <begin position="2225"/>
        <end position="2346"/>
    </location>
</feature>
<dbReference type="Gene3D" id="2.60.40.10">
    <property type="entry name" value="Immunoglobulins"/>
    <property type="match status" value="13"/>
</dbReference>
<feature type="domain" description="DUF7927" evidence="6">
    <location>
        <begin position="1710"/>
        <end position="1834"/>
    </location>
</feature>
<proteinExistence type="predicted"/>